<dbReference type="AlphaFoldDB" id="A0A553R195"/>
<evidence type="ECO:0000313" key="2">
    <source>
        <dbReference type="Proteomes" id="UP000316079"/>
    </source>
</evidence>
<reference evidence="1 2" key="1">
    <citation type="journal article" date="2019" name="Sci. Data">
        <title>Hybrid genome assembly and annotation of Danionella translucida.</title>
        <authorList>
            <person name="Kadobianskyi M."/>
            <person name="Schulze L."/>
            <person name="Schuelke M."/>
            <person name="Judkewitz B."/>
        </authorList>
    </citation>
    <scope>NUCLEOTIDE SEQUENCE [LARGE SCALE GENOMIC DNA]</scope>
    <source>
        <strain evidence="1 2">Bolton</strain>
    </source>
</reference>
<proteinExistence type="predicted"/>
<dbReference type="Proteomes" id="UP000316079">
    <property type="component" value="Unassembled WGS sequence"/>
</dbReference>
<name>A0A553R195_9TELE</name>
<evidence type="ECO:0000313" key="1">
    <source>
        <dbReference type="EMBL" id="TRY95938.1"/>
    </source>
</evidence>
<feature type="non-terminal residue" evidence="1">
    <location>
        <position position="123"/>
    </location>
</feature>
<keyword evidence="2" id="KW-1185">Reference proteome</keyword>
<dbReference type="EMBL" id="SRMA01025335">
    <property type="protein sequence ID" value="TRY95938.1"/>
    <property type="molecule type" value="Genomic_DNA"/>
</dbReference>
<comment type="caution">
    <text evidence="1">The sequence shown here is derived from an EMBL/GenBank/DDBJ whole genome shotgun (WGS) entry which is preliminary data.</text>
</comment>
<protein>
    <submittedName>
        <fullName evidence="1">Uncharacterized protein</fullName>
    </submittedName>
</protein>
<accession>A0A553R195</accession>
<gene>
    <name evidence="1" type="ORF">DNTS_001945</name>
</gene>
<organism evidence="1 2">
    <name type="scientific">Danionella cerebrum</name>
    <dbReference type="NCBI Taxonomy" id="2873325"/>
    <lineage>
        <taxon>Eukaryota</taxon>
        <taxon>Metazoa</taxon>
        <taxon>Chordata</taxon>
        <taxon>Craniata</taxon>
        <taxon>Vertebrata</taxon>
        <taxon>Euteleostomi</taxon>
        <taxon>Actinopterygii</taxon>
        <taxon>Neopterygii</taxon>
        <taxon>Teleostei</taxon>
        <taxon>Ostariophysi</taxon>
        <taxon>Cypriniformes</taxon>
        <taxon>Danionidae</taxon>
        <taxon>Danioninae</taxon>
        <taxon>Danionella</taxon>
    </lineage>
</organism>
<sequence>MYVCVRLCVHVCMSGPTSAPQAKANVPALRLAAVIQGAGMSGKLWRGTWQRRQSMARFTLKSADSSGRESSHFHLVRDLLLTFTSHFSSQELLSLLNCVASHSGIQGTACFVTYHETFDSLHF</sequence>